<keyword evidence="7" id="KW-0812">Transmembrane</keyword>
<gene>
    <name evidence="9" type="ORF">KDI_04030</name>
</gene>
<dbReference type="EC" id="2.7.13.3" evidence="2"/>
<keyword evidence="3" id="KW-0597">Phosphoprotein</keyword>
<dbReference type="InterPro" id="IPR005467">
    <property type="entry name" value="His_kinase_dom"/>
</dbReference>
<dbReference type="SMART" id="SM00388">
    <property type="entry name" value="HisKA"/>
    <property type="match status" value="1"/>
</dbReference>
<evidence type="ECO:0000259" key="8">
    <source>
        <dbReference type="PROSITE" id="PS50109"/>
    </source>
</evidence>
<dbReference type="PANTHER" id="PTHR43047:SF72">
    <property type="entry name" value="OSMOSENSING HISTIDINE PROTEIN KINASE SLN1"/>
    <property type="match status" value="1"/>
</dbReference>
<evidence type="ECO:0000313" key="10">
    <source>
        <dbReference type="Proteomes" id="UP000322530"/>
    </source>
</evidence>
<dbReference type="InterPro" id="IPR003661">
    <property type="entry name" value="HisK_dim/P_dom"/>
</dbReference>
<evidence type="ECO:0000256" key="6">
    <source>
        <dbReference type="ARBA" id="ARBA00023012"/>
    </source>
</evidence>
<evidence type="ECO:0000256" key="2">
    <source>
        <dbReference type="ARBA" id="ARBA00012438"/>
    </source>
</evidence>
<dbReference type="RefSeq" id="WP_149399828.1">
    <property type="nucleotide sequence ID" value="NZ_BIXY01000003.1"/>
</dbReference>
<proteinExistence type="predicted"/>
<dbReference type="AlphaFoldDB" id="A0A5A5T7A6"/>
<reference evidence="9 10" key="1">
    <citation type="submission" date="2019-01" db="EMBL/GenBank/DDBJ databases">
        <title>Draft genome sequence of Dictyobacter sp. Uno17.</title>
        <authorList>
            <person name="Wang C.M."/>
            <person name="Zheng Y."/>
            <person name="Sakai Y."/>
            <person name="Abe K."/>
            <person name="Yokota A."/>
            <person name="Yabe S."/>
        </authorList>
    </citation>
    <scope>NUCLEOTIDE SEQUENCE [LARGE SCALE GENOMIC DNA]</scope>
    <source>
        <strain evidence="9 10">Uno17</strain>
    </source>
</reference>
<dbReference type="GO" id="GO:0000155">
    <property type="term" value="F:phosphorelay sensor kinase activity"/>
    <property type="evidence" value="ECO:0007669"/>
    <property type="project" value="InterPro"/>
</dbReference>
<evidence type="ECO:0000256" key="3">
    <source>
        <dbReference type="ARBA" id="ARBA00022553"/>
    </source>
</evidence>
<dbReference type="InterPro" id="IPR003594">
    <property type="entry name" value="HATPase_dom"/>
</dbReference>
<feature type="transmembrane region" description="Helical" evidence="7">
    <location>
        <begin position="65"/>
        <end position="86"/>
    </location>
</feature>
<keyword evidence="4" id="KW-0808">Transferase</keyword>
<dbReference type="PANTHER" id="PTHR43047">
    <property type="entry name" value="TWO-COMPONENT HISTIDINE PROTEIN KINASE"/>
    <property type="match status" value="1"/>
</dbReference>
<evidence type="ECO:0000256" key="1">
    <source>
        <dbReference type="ARBA" id="ARBA00000085"/>
    </source>
</evidence>
<dbReference type="Pfam" id="PF02518">
    <property type="entry name" value="HATPase_c"/>
    <property type="match status" value="1"/>
</dbReference>
<dbReference type="InterPro" id="IPR004358">
    <property type="entry name" value="Sig_transdc_His_kin-like_C"/>
</dbReference>
<name>A0A5A5T7A6_9CHLR</name>
<dbReference type="SMART" id="SM00387">
    <property type="entry name" value="HATPase_c"/>
    <property type="match status" value="1"/>
</dbReference>
<evidence type="ECO:0000256" key="7">
    <source>
        <dbReference type="SAM" id="Phobius"/>
    </source>
</evidence>
<evidence type="ECO:0000256" key="4">
    <source>
        <dbReference type="ARBA" id="ARBA00022679"/>
    </source>
</evidence>
<dbReference type="PROSITE" id="PS50109">
    <property type="entry name" value="HIS_KIN"/>
    <property type="match status" value="1"/>
</dbReference>
<feature type="transmembrane region" description="Helical" evidence="7">
    <location>
        <begin position="92"/>
        <end position="120"/>
    </location>
</feature>
<dbReference type="Gene3D" id="1.10.287.130">
    <property type="match status" value="1"/>
</dbReference>
<dbReference type="InterPro" id="IPR036890">
    <property type="entry name" value="HATPase_C_sf"/>
</dbReference>
<dbReference type="PRINTS" id="PR00344">
    <property type="entry name" value="BCTRLSENSOR"/>
</dbReference>
<dbReference type="SUPFAM" id="SSF55874">
    <property type="entry name" value="ATPase domain of HSP90 chaperone/DNA topoisomerase II/histidine kinase"/>
    <property type="match status" value="1"/>
</dbReference>
<feature type="transmembrane region" description="Helical" evidence="7">
    <location>
        <begin position="7"/>
        <end position="33"/>
    </location>
</feature>
<dbReference type="OrthoDB" id="149796at2"/>
<dbReference type="GO" id="GO:0009927">
    <property type="term" value="F:histidine phosphotransfer kinase activity"/>
    <property type="evidence" value="ECO:0007669"/>
    <property type="project" value="TreeGrafter"/>
</dbReference>
<comment type="catalytic activity">
    <reaction evidence="1">
        <text>ATP + protein L-histidine = ADP + protein N-phospho-L-histidine.</text>
        <dbReference type="EC" id="2.7.13.3"/>
    </reaction>
</comment>
<dbReference type="InterPro" id="IPR036097">
    <property type="entry name" value="HisK_dim/P_sf"/>
</dbReference>
<feature type="domain" description="Histidine kinase" evidence="8">
    <location>
        <begin position="146"/>
        <end position="374"/>
    </location>
</feature>
<comment type="caution">
    <text evidence="9">The sequence shown here is derived from an EMBL/GenBank/DDBJ whole genome shotgun (WGS) entry which is preliminary data.</text>
</comment>
<dbReference type="Proteomes" id="UP000322530">
    <property type="component" value="Unassembled WGS sequence"/>
</dbReference>
<keyword evidence="6" id="KW-0902">Two-component regulatory system</keyword>
<evidence type="ECO:0000256" key="5">
    <source>
        <dbReference type="ARBA" id="ARBA00022777"/>
    </source>
</evidence>
<keyword evidence="7" id="KW-1133">Transmembrane helix</keyword>
<dbReference type="Pfam" id="PF00512">
    <property type="entry name" value="HisKA"/>
    <property type="match status" value="1"/>
</dbReference>
<keyword evidence="10" id="KW-1185">Reference proteome</keyword>
<keyword evidence="5" id="KW-0418">Kinase</keyword>
<keyword evidence="7" id="KW-0472">Membrane</keyword>
<dbReference type="GO" id="GO:0005886">
    <property type="term" value="C:plasma membrane"/>
    <property type="evidence" value="ECO:0007669"/>
    <property type="project" value="TreeGrafter"/>
</dbReference>
<feature type="transmembrane region" description="Helical" evidence="7">
    <location>
        <begin position="39"/>
        <end position="58"/>
    </location>
</feature>
<accession>A0A5A5T7A6</accession>
<dbReference type="CDD" id="cd00082">
    <property type="entry name" value="HisKA"/>
    <property type="match status" value="1"/>
</dbReference>
<organism evidence="9 10">
    <name type="scientific">Dictyobacter arantiisoli</name>
    <dbReference type="NCBI Taxonomy" id="2014874"/>
    <lineage>
        <taxon>Bacteria</taxon>
        <taxon>Bacillati</taxon>
        <taxon>Chloroflexota</taxon>
        <taxon>Ktedonobacteria</taxon>
        <taxon>Ktedonobacterales</taxon>
        <taxon>Dictyobacteraceae</taxon>
        <taxon>Dictyobacter</taxon>
    </lineage>
</organism>
<dbReference type="EMBL" id="BIXY01000003">
    <property type="protein sequence ID" value="GCF06839.1"/>
    <property type="molecule type" value="Genomic_DNA"/>
</dbReference>
<sequence length="398" mass="44644">MRYPNAIFYYTLNISFLAQLCWTVVAALISLVLVVYTPWLGHNPIIFVIPAILATWIFEGTGLFICLFVLLCLSGLNYIMQMGFVWPPASHLLVWSIDTFICILIGLIVNALRAILLVTLQAKEIAESKYEEQCRVAEVKDEFLQKVNHELRTPLTALYGYLELLLEHGEQLDTEIRTTFLQHAMQGCDELQLLVNNVLDTMSNEKDRPSPYTEQLPVRDILFEVLERFDPKSVQEHSIYVDVPDYIVVQGNAQYLRQILRNLLANAFKYAPAHTPITVSAALNGMVVHPLHAAPEICISVRDVGPGIPEDEMPLLFKQFVRLRRETSGRVGGSGLGLFLSKQFVEAMGGHIWVESAGIEGQGSCFSFTLPCVIRPKVQAKTSPDDFTQFNSSVSLPS</sequence>
<evidence type="ECO:0000313" key="9">
    <source>
        <dbReference type="EMBL" id="GCF06839.1"/>
    </source>
</evidence>
<protein>
    <recommendedName>
        <fullName evidence="2">histidine kinase</fullName>
        <ecNumber evidence="2">2.7.13.3</ecNumber>
    </recommendedName>
</protein>
<dbReference type="SUPFAM" id="SSF47384">
    <property type="entry name" value="Homodimeric domain of signal transducing histidine kinase"/>
    <property type="match status" value="1"/>
</dbReference>
<dbReference type="Gene3D" id="3.30.565.10">
    <property type="entry name" value="Histidine kinase-like ATPase, C-terminal domain"/>
    <property type="match status" value="1"/>
</dbReference>